<dbReference type="InterPro" id="IPR029058">
    <property type="entry name" value="AB_hydrolase_fold"/>
</dbReference>
<dbReference type="InterPro" id="IPR002018">
    <property type="entry name" value="CarbesteraseB"/>
</dbReference>
<dbReference type="EMBL" id="JAVFWL010000002">
    <property type="protein sequence ID" value="KAK6734797.1"/>
    <property type="molecule type" value="Genomic_DNA"/>
</dbReference>
<dbReference type="Pfam" id="PF00135">
    <property type="entry name" value="COesterase"/>
    <property type="match status" value="1"/>
</dbReference>
<reference evidence="2 3" key="1">
    <citation type="submission" date="2023-08" db="EMBL/GenBank/DDBJ databases">
        <title>A Necator americanus chromosomal reference genome.</title>
        <authorList>
            <person name="Ilik V."/>
            <person name="Petrzelkova K.J."/>
            <person name="Pardy F."/>
            <person name="Fuh T."/>
            <person name="Niatou-Singa F.S."/>
            <person name="Gouil Q."/>
            <person name="Baker L."/>
            <person name="Ritchie M.E."/>
            <person name="Jex A.R."/>
            <person name="Gazzola D."/>
            <person name="Li H."/>
            <person name="Toshio Fujiwara R."/>
            <person name="Zhan B."/>
            <person name="Aroian R.V."/>
            <person name="Pafco B."/>
            <person name="Schwarz E.M."/>
        </authorList>
    </citation>
    <scope>NUCLEOTIDE SEQUENCE [LARGE SCALE GENOMIC DNA]</scope>
    <source>
        <strain evidence="2 3">Aroian</strain>
        <tissue evidence="2">Whole animal</tissue>
    </source>
</reference>
<gene>
    <name evidence="2" type="primary">Necator_chrII.g5948</name>
    <name evidence="2" type="ORF">RB195_018155</name>
</gene>
<name>A0ABR1C8G2_NECAM</name>
<dbReference type="InterPro" id="IPR050309">
    <property type="entry name" value="Type-B_Carboxylest/Lipase"/>
</dbReference>
<dbReference type="Proteomes" id="UP001303046">
    <property type="component" value="Unassembled WGS sequence"/>
</dbReference>
<protein>
    <recommendedName>
        <fullName evidence="1">Carboxylesterase type B domain-containing protein</fullName>
    </recommendedName>
</protein>
<evidence type="ECO:0000313" key="3">
    <source>
        <dbReference type="Proteomes" id="UP001303046"/>
    </source>
</evidence>
<evidence type="ECO:0000313" key="2">
    <source>
        <dbReference type="EMBL" id="KAK6734797.1"/>
    </source>
</evidence>
<dbReference type="Gene3D" id="3.40.50.1820">
    <property type="entry name" value="alpha/beta hydrolase"/>
    <property type="match status" value="1"/>
</dbReference>
<comment type="caution">
    <text evidence="2">The sequence shown here is derived from an EMBL/GenBank/DDBJ whole genome shotgun (WGS) entry which is preliminary data.</text>
</comment>
<dbReference type="SUPFAM" id="SSF53474">
    <property type="entry name" value="alpha/beta-Hydrolases"/>
    <property type="match status" value="1"/>
</dbReference>
<evidence type="ECO:0000259" key="1">
    <source>
        <dbReference type="Pfam" id="PF00135"/>
    </source>
</evidence>
<dbReference type="PANTHER" id="PTHR11559">
    <property type="entry name" value="CARBOXYLESTERASE"/>
    <property type="match status" value="1"/>
</dbReference>
<feature type="domain" description="Carboxylesterase type B" evidence="1">
    <location>
        <begin position="201"/>
        <end position="306"/>
    </location>
</feature>
<accession>A0ABR1C8G2</accession>
<sequence length="427" mass="47074">MPADTRAYLEEVTLKLFMKTQTTVLDVLLATETQKTAELQESMQRRVVITLDKSLLISRSCAFTMRNPVALILFYCTISFALKGKELSEDVIGYLGIPYAKPPLRDMRFKDSQVLPFDDGGVYTEWPAGCPGTSIEGRTEDCLFLSLLQVKNIVKKTNTLLIFANDKLSEKKLAGLVSPNLNIGLAAIRAGVLGSYGNSSFGVSDVINAVKFLKENEDVLGIGKITVWAESFEAEAVASALSEAGIERAILINGNAKTRAAGRDRVSSWTAYKIATELECDLPSAAQSTDCLRTKSLLELYVAMEKVSASSLSIFGQDWIYFLNLPKEIPIATRVAYRLRNRNSNLTPEQRSDLREIRELSACGEVKVSISDKGGEFVVMSRDLDMAIIGQYLDDATLYCSSSYGEFKKQCRHLNSLARDRKGCGVT</sequence>
<organism evidence="2 3">
    <name type="scientific">Necator americanus</name>
    <name type="common">Human hookworm</name>
    <dbReference type="NCBI Taxonomy" id="51031"/>
    <lineage>
        <taxon>Eukaryota</taxon>
        <taxon>Metazoa</taxon>
        <taxon>Ecdysozoa</taxon>
        <taxon>Nematoda</taxon>
        <taxon>Chromadorea</taxon>
        <taxon>Rhabditida</taxon>
        <taxon>Rhabditina</taxon>
        <taxon>Rhabditomorpha</taxon>
        <taxon>Strongyloidea</taxon>
        <taxon>Ancylostomatidae</taxon>
        <taxon>Bunostominae</taxon>
        <taxon>Necator</taxon>
    </lineage>
</organism>
<keyword evidence="3" id="KW-1185">Reference proteome</keyword>
<proteinExistence type="predicted"/>